<dbReference type="FunFam" id="3.40.50.2300:FF:000105">
    <property type="entry name" value="Low molecular weight phosphotyrosine protein"/>
    <property type="match status" value="1"/>
</dbReference>
<feature type="domain" description="Phosphotyrosine protein phosphatase I" evidence="9">
    <location>
        <begin position="12"/>
        <end position="166"/>
    </location>
</feature>
<dbReference type="CDD" id="cd16343">
    <property type="entry name" value="LMWPTP"/>
    <property type="match status" value="1"/>
</dbReference>
<dbReference type="InterPro" id="IPR036196">
    <property type="entry name" value="Ptyr_pPase_sf"/>
</dbReference>
<evidence type="ECO:0000313" key="11">
    <source>
        <dbReference type="Proteomes" id="UP000011777"/>
    </source>
</evidence>
<feature type="active site" description="Proton donor" evidence="8">
    <location>
        <position position="140"/>
    </location>
</feature>
<evidence type="ECO:0000256" key="7">
    <source>
        <dbReference type="ARBA" id="ARBA00051722"/>
    </source>
</evidence>
<dbReference type="Proteomes" id="UP000011777">
    <property type="component" value="Unassembled WGS sequence"/>
</dbReference>
<dbReference type="InterPro" id="IPR050438">
    <property type="entry name" value="LMW_PTPase"/>
</dbReference>
<comment type="subcellular location">
    <subcellularLocation>
        <location evidence="2">Cytoplasm</location>
    </subcellularLocation>
</comment>
<dbReference type="eggNOG" id="KOG3217">
    <property type="taxonomic scope" value="Eukaryota"/>
</dbReference>
<feature type="non-terminal residue" evidence="10">
    <location>
        <position position="1"/>
    </location>
</feature>
<dbReference type="OMA" id="YQQVTRF"/>
<dbReference type="Gene3D" id="3.40.50.2300">
    <property type="match status" value="1"/>
</dbReference>
<evidence type="ECO:0000256" key="1">
    <source>
        <dbReference type="ARBA" id="ARBA00000032"/>
    </source>
</evidence>
<dbReference type="SMART" id="SM00226">
    <property type="entry name" value="LMWPc"/>
    <property type="match status" value="1"/>
</dbReference>
<dbReference type="GO" id="GO:0005737">
    <property type="term" value="C:cytoplasm"/>
    <property type="evidence" value="ECO:0007669"/>
    <property type="project" value="UniProtKB-SubCell"/>
</dbReference>
<proteinExistence type="inferred from homology"/>
<dbReference type="STRING" id="1245528.M3K3F2"/>
<evidence type="ECO:0000256" key="4">
    <source>
        <dbReference type="ARBA" id="ARBA00022490"/>
    </source>
</evidence>
<dbReference type="HOGENOM" id="CLU_071415_2_0_1"/>
<evidence type="ECO:0000256" key="5">
    <source>
        <dbReference type="ARBA" id="ARBA00022801"/>
    </source>
</evidence>
<comment type="catalytic activity">
    <reaction evidence="7">
        <text>O-phospho-L-tyrosyl-[protein] + H2O = L-tyrosyl-[protein] + phosphate</text>
        <dbReference type="Rhea" id="RHEA:10684"/>
        <dbReference type="Rhea" id="RHEA-COMP:10136"/>
        <dbReference type="Rhea" id="RHEA-COMP:20101"/>
        <dbReference type="ChEBI" id="CHEBI:15377"/>
        <dbReference type="ChEBI" id="CHEBI:43474"/>
        <dbReference type="ChEBI" id="CHEBI:46858"/>
        <dbReference type="ChEBI" id="CHEBI:61978"/>
        <dbReference type="EC" id="3.1.3.48"/>
    </reaction>
</comment>
<feature type="active site" evidence="8">
    <location>
        <position position="23"/>
    </location>
</feature>
<dbReference type="GO" id="GO:0004725">
    <property type="term" value="F:protein tyrosine phosphatase activity"/>
    <property type="evidence" value="ECO:0007669"/>
    <property type="project" value="UniProtKB-EC"/>
</dbReference>
<organism evidence="10 11">
    <name type="scientific">Candida maltosa (strain Xu316)</name>
    <name type="common">Yeast</name>
    <dbReference type="NCBI Taxonomy" id="1245528"/>
    <lineage>
        <taxon>Eukaryota</taxon>
        <taxon>Fungi</taxon>
        <taxon>Dikarya</taxon>
        <taxon>Ascomycota</taxon>
        <taxon>Saccharomycotina</taxon>
        <taxon>Pichiomycetes</taxon>
        <taxon>Debaryomycetaceae</taxon>
        <taxon>Candida/Lodderomyces clade</taxon>
        <taxon>Candida</taxon>
    </lineage>
</organism>
<keyword evidence="6" id="KW-0904">Protein phosphatase</keyword>
<keyword evidence="5" id="KW-0378">Hydrolase</keyword>
<evidence type="ECO:0000313" key="10">
    <source>
        <dbReference type="EMBL" id="EMG49815.1"/>
    </source>
</evidence>
<keyword evidence="4" id="KW-0963">Cytoplasm</keyword>
<evidence type="ECO:0000256" key="3">
    <source>
        <dbReference type="ARBA" id="ARBA00011063"/>
    </source>
</evidence>
<dbReference type="PANTHER" id="PTHR11717:SF7">
    <property type="entry name" value="LOW MOLECULAR WEIGHT PHOSPHOTYROSINE PROTEIN PHOSPHATASE"/>
    <property type="match status" value="1"/>
</dbReference>
<comment type="similarity">
    <text evidence="3">Belongs to the low molecular weight phosphotyrosine protein phosphatase family.</text>
</comment>
<sequence>MAPKFDPKEKQISVAFVCLGNCRSPMAEAIFKHQVQKLGYAPFFKTIDSFGTSGWHIGETPDSRSVKTCKKHNVPVNHYAQQITASDFDDFDYVLGMDEANVSNLKSIMPKGKGNRDNVRIGLFGEWNTEGSGFKTIVDDPYYGGIDGFEYNYQQICHFTEEFLKREIGSLDD</sequence>
<dbReference type="EMBL" id="AOGT01000489">
    <property type="protein sequence ID" value="EMG49815.1"/>
    <property type="molecule type" value="Genomic_DNA"/>
</dbReference>
<dbReference type="InterPro" id="IPR023485">
    <property type="entry name" value="Ptyr_pPase"/>
</dbReference>
<accession>M3K3F2</accession>
<dbReference type="AlphaFoldDB" id="M3K3F2"/>
<dbReference type="SUPFAM" id="SSF52788">
    <property type="entry name" value="Phosphotyrosine protein phosphatases I"/>
    <property type="match status" value="1"/>
</dbReference>
<protein>
    <submittedName>
        <fullName evidence="10">Phosphotyrosine protein phosphatase</fullName>
    </submittedName>
</protein>
<keyword evidence="11" id="KW-1185">Reference proteome</keyword>
<evidence type="ECO:0000256" key="6">
    <source>
        <dbReference type="ARBA" id="ARBA00022912"/>
    </source>
</evidence>
<gene>
    <name evidence="10" type="ORF">G210_5351</name>
</gene>
<dbReference type="PANTHER" id="PTHR11717">
    <property type="entry name" value="LOW MOLECULAR WEIGHT PROTEIN TYROSINE PHOSPHATASE"/>
    <property type="match status" value="1"/>
</dbReference>
<dbReference type="PRINTS" id="PR00719">
    <property type="entry name" value="LMWPTPASE"/>
</dbReference>
<dbReference type="Pfam" id="PF01451">
    <property type="entry name" value="LMWPc"/>
    <property type="match status" value="1"/>
</dbReference>
<dbReference type="GO" id="GO:0003993">
    <property type="term" value="F:acid phosphatase activity"/>
    <property type="evidence" value="ECO:0007669"/>
    <property type="project" value="UniProtKB-EC"/>
</dbReference>
<comment type="caution">
    <text evidence="10">The sequence shown here is derived from an EMBL/GenBank/DDBJ whole genome shotgun (WGS) entry which is preliminary data.</text>
</comment>
<dbReference type="InterPro" id="IPR017867">
    <property type="entry name" value="Tyr_phospatase_low_mol_wt"/>
</dbReference>
<reference evidence="10 11" key="1">
    <citation type="submission" date="2013-02" db="EMBL/GenBank/DDBJ databases">
        <title>Genome sequence of Candida maltosa Xu316, a potential industrial strain for xylitol and ethanol production.</title>
        <authorList>
            <person name="Yu J."/>
            <person name="Wang Q."/>
            <person name="Geng X."/>
            <person name="Bao W."/>
            <person name="He P."/>
            <person name="Cai J."/>
        </authorList>
    </citation>
    <scope>NUCLEOTIDE SEQUENCE [LARGE SCALE GENOMIC DNA]</scope>
    <source>
        <strain evidence="11">Xu316</strain>
    </source>
</reference>
<comment type="catalytic activity">
    <reaction evidence="1">
        <text>a phosphate monoester + H2O = an alcohol + phosphate</text>
        <dbReference type="Rhea" id="RHEA:15017"/>
        <dbReference type="ChEBI" id="CHEBI:15377"/>
        <dbReference type="ChEBI" id="CHEBI:30879"/>
        <dbReference type="ChEBI" id="CHEBI:43474"/>
        <dbReference type="ChEBI" id="CHEBI:67140"/>
        <dbReference type="EC" id="3.1.3.2"/>
    </reaction>
</comment>
<dbReference type="OrthoDB" id="3388at2759"/>
<name>M3K3F2_CANMX</name>
<feature type="active site" description="Nucleophile" evidence="8">
    <location>
        <position position="18"/>
    </location>
</feature>
<evidence type="ECO:0000256" key="2">
    <source>
        <dbReference type="ARBA" id="ARBA00004496"/>
    </source>
</evidence>
<evidence type="ECO:0000256" key="8">
    <source>
        <dbReference type="PIRSR" id="PIRSR617867-1"/>
    </source>
</evidence>
<evidence type="ECO:0000259" key="9">
    <source>
        <dbReference type="SMART" id="SM00226"/>
    </source>
</evidence>